<feature type="signal peptide" evidence="1">
    <location>
        <begin position="1"/>
        <end position="20"/>
    </location>
</feature>
<organism evidence="2 3">
    <name type="scientific">candidate division WOR-1 bacterium RIFOXYB2_FULL_48_7</name>
    <dbReference type="NCBI Taxonomy" id="1802583"/>
    <lineage>
        <taxon>Bacteria</taxon>
        <taxon>Bacillati</taxon>
        <taxon>Saganbacteria</taxon>
    </lineage>
</organism>
<evidence type="ECO:0000313" key="2">
    <source>
        <dbReference type="EMBL" id="OGC32886.1"/>
    </source>
</evidence>
<evidence type="ECO:0000313" key="3">
    <source>
        <dbReference type="Proteomes" id="UP000178951"/>
    </source>
</evidence>
<keyword evidence="1" id="KW-0732">Signal</keyword>
<accession>A0A1F4TJK8</accession>
<evidence type="ECO:0000256" key="1">
    <source>
        <dbReference type="SAM" id="SignalP"/>
    </source>
</evidence>
<dbReference type="Proteomes" id="UP000178951">
    <property type="component" value="Unassembled WGS sequence"/>
</dbReference>
<name>A0A1F4TJK8_UNCSA</name>
<dbReference type="STRING" id="1802583.A2311_00050"/>
<dbReference type="AlphaFoldDB" id="A0A1F4TJK8"/>
<proteinExistence type="predicted"/>
<feature type="chain" id="PRO_5009514601" description="DUF4878 domain-containing protein" evidence="1">
    <location>
        <begin position="21"/>
        <end position="168"/>
    </location>
</feature>
<protein>
    <recommendedName>
        <fullName evidence="4">DUF4878 domain-containing protein</fullName>
    </recommendedName>
</protein>
<reference evidence="2 3" key="1">
    <citation type="journal article" date="2016" name="Nat. Commun.">
        <title>Thousands of microbial genomes shed light on interconnected biogeochemical processes in an aquifer system.</title>
        <authorList>
            <person name="Anantharaman K."/>
            <person name="Brown C.T."/>
            <person name="Hug L.A."/>
            <person name="Sharon I."/>
            <person name="Castelle C.J."/>
            <person name="Probst A.J."/>
            <person name="Thomas B.C."/>
            <person name="Singh A."/>
            <person name="Wilkins M.J."/>
            <person name="Karaoz U."/>
            <person name="Brodie E.L."/>
            <person name="Williams K.H."/>
            <person name="Hubbard S.S."/>
            <person name="Banfield J.F."/>
        </authorList>
    </citation>
    <scope>NUCLEOTIDE SEQUENCE [LARGE SCALE GENOMIC DNA]</scope>
</reference>
<gene>
    <name evidence="2" type="ORF">A2311_00050</name>
</gene>
<comment type="caution">
    <text evidence="2">The sequence shown here is derived from an EMBL/GenBank/DDBJ whole genome shotgun (WGS) entry which is preliminary data.</text>
</comment>
<evidence type="ECO:0008006" key="4">
    <source>
        <dbReference type="Google" id="ProtNLM"/>
    </source>
</evidence>
<sequence>MKNKILALGLILALSYPLQALTLKETIHATQQALLEKNTKVVYQNIALQGIVNSKIKKFTRLAKKQDSLAGKMIGWSEPLLLKSATGFIMGEFNRSSRGLRQSYLNSFQLGKVVENGAYGYATATFLGAKAVLSAVKDNNGNWQIVGAESPVLDKEFNNLLKILKATK</sequence>
<dbReference type="EMBL" id="MEUF01000069">
    <property type="protein sequence ID" value="OGC32886.1"/>
    <property type="molecule type" value="Genomic_DNA"/>
</dbReference>